<dbReference type="Proteomes" id="UP001500449">
    <property type="component" value="Unassembled WGS sequence"/>
</dbReference>
<dbReference type="SUPFAM" id="SSF48452">
    <property type="entry name" value="TPR-like"/>
    <property type="match status" value="1"/>
</dbReference>
<evidence type="ECO:0000313" key="3">
    <source>
        <dbReference type="Proteomes" id="UP001500449"/>
    </source>
</evidence>
<accession>A0ABN2N038</accession>
<sequence>MEPNEQLSALIRAAGFVDPSGTIARKRFARAVTAAEHRRGVTRDVTHTHVTRWLNGSVPREETTRASVLEVLGEELARQVHADEAGFGVATISPDLGLIYPVNADASATTLAALLQADIDQAAVIVDSAVSPSAWSQSSLSWVVRTRDPAHRVPRRIGAADVDRVRQTRESFALLDNRFGGGHARRSLVVYLREDLPAILRASAGSETRADLLAASAEITQLAAWASYDAGHHGLAQRYFIQALGLAGAADDHGLAAGVLDAMSHQATFLGSFSEAATLARAALLGTTSLNVPILNAHFHLMEARALARMGDAMACDQALSRAVAAYEQHVPGHGPEWVQYVDDAEVAAELAHCQRDLGRSGQAIHWATKAVTDASGSYARSDFFATMVLAQAQFDAGQPEEGALTALRALDQGEALRSRRIVSYVVELHQRLGRFRGSRVLADFTEQAHSRRLWQAAVSTQTNRDDSRRSGSRRSA</sequence>
<proteinExistence type="predicted"/>
<dbReference type="EMBL" id="BAAAQK010000005">
    <property type="protein sequence ID" value="GAA1843870.1"/>
    <property type="molecule type" value="Genomic_DNA"/>
</dbReference>
<organism evidence="2 3">
    <name type="scientific">Pseudonocardia ailaonensis</name>
    <dbReference type="NCBI Taxonomy" id="367279"/>
    <lineage>
        <taxon>Bacteria</taxon>
        <taxon>Bacillati</taxon>
        <taxon>Actinomycetota</taxon>
        <taxon>Actinomycetes</taxon>
        <taxon>Pseudonocardiales</taxon>
        <taxon>Pseudonocardiaceae</taxon>
        <taxon>Pseudonocardia</taxon>
    </lineage>
</organism>
<dbReference type="InterPro" id="IPR011990">
    <property type="entry name" value="TPR-like_helical_dom_sf"/>
</dbReference>
<dbReference type="Gene3D" id="1.25.40.10">
    <property type="entry name" value="Tetratricopeptide repeat domain"/>
    <property type="match status" value="1"/>
</dbReference>
<evidence type="ECO:0000256" key="1">
    <source>
        <dbReference type="SAM" id="MobiDB-lite"/>
    </source>
</evidence>
<comment type="caution">
    <text evidence="2">The sequence shown here is derived from an EMBL/GenBank/DDBJ whole genome shotgun (WGS) entry which is preliminary data.</text>
</comment>
<evidence type="ECO:0000313" key="2">
    <source>
        <dbReference type="EMBL" id="GAA1843870.1"/>
    </source>
</evidence>
<feature type="region of interest" description="Disordered" evidence="1">
    <location>
        <begin position="457"/>
        <end position="477"/>
    </location>
</feature>
<protein>
    <submittedName>
        <fullName evidence="2">XRE family transcriptional regulator</fullName>
    </submittedName>
</protein>
<keyword evidence="3" id="KW-1185">Reference proteome</keyword>
<name>A0ABN2N038_9PSEU</name>
<gene>
    <name evidence="2" type="ORF">GCM10009836_24050</name>
</gene>
<reference evidence="2 3" key="1">
    <citation type="journal article" date="2019" name="Int. J. Syst. Evol. Microbiol.">
        <title>The Global Catalogue of Microorganisms (GCM) 10K type strain sequencing project: providing services to taxonomists for standard genome sequencing and annotation.</title>
        <authorList>
            <consortium name="The Broad Institute Genomics Platform"/>
            <consortium name="The Broad Institute Genome Sequencing Center for Infectious Disease"/>
            <person name="Wu L."/>
            <person name="Ma J."/>
        </authorList>
    </citation>
    <scope>NUCLEOTIDE SEQUENCE [LARGE SCALE GENOMIC DNA]</scope>
    <source>
        <strain evidence="2 3">JCM 16009</strain>
    </source>
</reference>
<dbReference type="RefSeq" id="WP_344415557.1">
    <property type="nucleotide sequence ID" value="NZ_BAAAQK010000005.1"/>
</dbReference>